<keyword evidence="2" id="KW-0732">Signal</keyword>
<evidence type="ECO:0008006" key="4">
    <source>
        <dbReference type="Google" id="ProtNLM"/>
    </source>
</evidence>
<evidence type="ECO:0000256" key="2">
    <source>
        <dbReference type="SAM" id="SignalP"/>
    </source>
</evidence>
<evidence type="ECO:0000256" key="1">
    <source>
        <dbReference type="SAM" id="MobiDB-lite"/>
    </source>
</evidence>
<dbReference type="AlphaFoldDB" id="A0A224YJC6"/>
<feature type="region of interest" description="Disordered" evidence="1">
    <location>
        <begin position="37"/>
        <end position="56"/>
    </location>
</feature>
<feature type="signal peptide" evidence="2">
    <location>
        <begin position="1"/>
        <end position="27"/>
    </location>
</feature>
<accession>A0A224YJC6</accession>
<organism evidence="3">
    <name type="scientific">Rhipicephalus zambeziensis</name>
    <dbReference type="NCBI Taxonomy" id="60191"/>
    <lineage>
        <taxon>Eukaryota</taxon>
        <taxon>Metazoa</taxon>
        <taxon>Ecdysozoa</taxon>
        <taxon>Arthropoda</taxon>
        <taxon>Chelicerata</taxon>
        <taxon>Arachnida</taxon>
        <taxon>Acari</taxon>
        <taxon>Parasitiformes</taxon>
        <taxon>Ixodida</taxon>
        <taxon>Ixodoidea</taxon>
        <taxon>Ixodidae</taxon>
        <taxon>Rhipicephalinae</taxon>
        <taxon>Rhipicephalus</taxon>
        <taxon>Rhipicephalus</taxon>
    </lineage>
</organism>
<feature type="chain" id="PRO_5012578597" description="Glycine rich superfamily member" evidence="2">
    <location>
        <begin position="28"/>
        <end position="106"/>
    </location>
</feature>
<sequence length="106" mass="10224">MAIVSGFPAWASLIACAFLLSMMQNDGRSCALAAPTAAPHPGGAAAGGGQPGGIPRVPPRRLGVVIPGMGGPAAPPGAALGAAPAGAARPLQRRNAVVVNRGKNNG</sequence>
<evidence type="ECO:0000313" key="3">
    <source>
        <dbReference type="EMBL" id="MAA14313.1"/>
    </source>
</evidence>
<proteinExistence type="predicted"/>
<dbReference type="EMBL" id="GFPF01003167">
    <property type="protein sequence ID" value="MAA14313.1"/>
    <property type="molecule type" value="Transcribed_RNA"/>
</dbReference>
<protein>
    <recommendedName>
        <fullName evidence="4">Glycine rich superfamily member</fullName>
    </recommendedName>
</protein>
<reference evidence="3" key="1">
    <citation type="journal article" date="2017" name="Parasit. Vectors">
        <title>Sialotranscriptomics of Rhipicephalus zambeziensis reveals intricate expression profiles of secretory proteins and suggests tight temporal transcriptional regulation during blood-feeding.</title>
        <authorList>
            <person name="de Castro M.H."/>
            <person name="de Klerk D."/>
            <person name="Pienaar R."/>
            <person name="Rees D.J.G."/>
            <person name="Mans B.J."/>
        </authorList>
    </citation>
    <scope>NUCLEOTIDE SEQUENCE</scope>
    <source>
        <tissue evidence="3">Salivary glands</tissue>
    </source>
</reference>
<name>A0A224YJC6_9ACAR</name>